<keyword evidence="6 16" id="KW-0507">mRNA processing</keyword>
<dbReference type="InterPro" id="IPR003613">
    <property type="entry name" value="Ubox_domain"/>
</dbReference>
<dbReference type="InterPro" id="IPR035986">
    <property type="entry name" value="PKD_dom_sf"/>
</dbReference>
<dbReference type="GO" id="GO:0005737">
    <property type="term" value="C:cytoplasm"/>
    <property type="evidence" value="ECO:0007669"/>
    <property type="project" value="TreeGrafter"/>
</dbReference>
<dbReference type="SUPFAM" id="SSF57850">
    <property type="entry name" value="RING/U-box"/>
    <property type="match status" value="1"/>
</dbReference>
<evidence type="ECO:0000313" key="20">
    <source>
        <dbReference type="Proteomes" id="UP000663829"/>
    </source>
</evidence>
<dbReference type="InterPro" id="IPR013783">
    <property type="entry name" value="Ig-like_fold"/>
</dbReference>
<keyword evidence="14 16" id="KW-0508">mRNA splicing</keyword>
<keyword evidence="5" id="KW-0853">WD repeat</keyword>
<comment type="subunit">
    <text evidence="16">Homotetramer.</text>
</comment>
<name>A0A814TUG2_9BILA</name>
<dbReference type="GO" id="GO:0006281">
    <property type="term" value="P:DNA repair"/>
    <property type="evidence" value="ECO:0007669"/>
    <property type="project" value="UniProtKB-KW"/>
</dbReference>
<dbReference type="Pfam" id="PF22352">
    <property type="entry name" value="K319L-like_PKD"/>
    <property type="match status" value="2"/>
</dbReference>
<evidence type="ECO:0000256" key="5">
    <source>
        <dbReference type="ARBA" id="ARBA00022574"/>
    </source>
</evidence>
<dbReference type="InterPro" id="IPR038959">
    <property type="entry name" value="Prp19"/>
</dbReference>
<dbReference type="Pfam" id="PF23597">
    <property type="entry name" value="KIAA0319_N"/>
    <property type="match status" value="1"/>
</dbReference>
<dbReference type="GO" id="GO:0000398">
    <property type="term" value="P:mRNA splicing, via spliceosome"/>
    <property type="evidence" value="ECO:0007669"/>
    <property type="project" value="InterPro"/>
</dbReference>
<dbReference type="SUPFAM" id="SSF49299">
    <property type="entry name" value="PKD domain"/>
    <property type="match status" value="2"/>
</dbReference>
<dbReference type="Proteomes" id="UP000663829">
    <property type="component" value="Unassembled WGS sequence"/>
</dbReference>
<keyword evidence="7 16" id="KW-0808">Transferase</keyword>
<evidence type="ECO:0000256" key="8">
    <source>
        <dbReference type="ARBA" id="ARBA00022728"/>
    </source>
</evidence>
<proteinExistence type="inferred from homology"/>
<keyword evidence="15 16" id="KW-0539">Nucleus</keyword>
<protein>
    <recommendedName>
        <fullName evidence="16">Pre-mRNA-processing factor 19</fullName>
        <ecNumber evidence="16">2.3.2.27</ecNumber>
    </recommendedName>
</protein>
<keyword evidence="11" id="KW-0812">Transmembrane</keyword>
<evidence type="ECO:0000256" key="12">
    <source>
        <dbReference type="ARBA" id="ARBA00023136"/>
    </source>
</evidence>
<dbReference type="EC" id="2.3.2.27" evidence="16"/>
<dbReference type="SMART" id="SM00504">
    <property type="entry name" value="Ubox"/>
    <property type="match status" value="1"/>
</dbReference>
<dbReference type="InterPro" id="IPR055340">
    <property type="entry name" value="RING-Ubox_PRP19"/>
</dbReference>
<dbReference type="PANTHER" id="PTHR43995">
    <property type="entry name" value="PRE-MRNA-PROCESSING FACTOR 19"/>
    <property type="match status" value="1"/>
</dbReference>
<dbReference type="GO" id="GO:0070534">
    <property type="term" value="P:protein K63-linked ubiquitination"/>
    <property type="evidence" value="ECO:0007669"/>
    <property type="project" value="UniProtKB-UniRule"/>
</dbReference>
<keyword evidence="12" id="KW-0472">Membrane</keyword>
<keyword evidence="13" id="KW-0325">Glycoprotein</keyword>
<dbReference type="EMBL" id="CAJOBC010007374">
    <property type="protein sequence ID" value="CAF3930124.1"/>
    <property type="molecule type" value="Genomic_DNA"/>
</dbReference>
<evidence type="ECO:0000313" key="18">
    <source>
        <dbReference type="EMBL" id="CAF1166417.1"/>
    </source>
</evidence>
<dbReference type="EMBL" id="CAJNOQ010007373">
    <property type="protein sequence ID" value="CAF1166417.1"/>
    <property type="molecule type" value="Genomic_DNA"/>
</dbReference>
<comment type="subcellular location">
    <subcellularLocation>
        <location evidence="2">Membrane</location>
    </subcellularLocation>
    <subcellularLocation>
        <location evidence="1 16">Nucleus</location>
    </subcellularLocation>
</comment>
<keyword evidence="11" id="KW-1133">Transmembrane helix</keyword>
<dbReference type="FunFam" id="3.30.40.10:FF:000027">
    <property type="entry name" value="Pre-mRNA-processing factor 19, putative"/>
    <property type="match status" value="1"/>
</dbReference>
<evidence type="ECO:0000256" key="11">
    <source>
        <dbReference type="ARBA" id="ARBA00022989"/>
    </source>
</evidence>
<accession>A0A814TUG2</accession>
<dbReference type="Pfam" id="PF04564">
    <property type="entry name" value="U-box"/>
    <property type="match status" value="1"/>
</dbReference>
<keyword evidence="16" id="KW-0234">DNA repair</keyword>
<dbReference type="Proteomes" id="UP000681722">
    <property type="component" value="Unassembled WGS sequence"/>
</dbReference>
<evidence type="ECO:0000256" key="9">
    <source>
        <dbReference type="ARBA" id="ARBA00022737"/>
    </source>
</evidence>
<keyword evidence="8 16" id="KW-0747">Spliceosome</keyword>
<organism evidence="18 20">
    <name type="scientific">Didymodactylos carnosus</name>
    <dbReference type="NCBI Taxonomy" id="1234261"/>
    <lineage>
        <taxon>Eukaryota</taxon>
        <taxon>Metazoa</taxon>
        <taxon>Spiralia</taxon>
        <taxon>Gnathifera</taxon>
        <taxon>Rotifera</taxon>
        <taxon>Eurotatoria</taxon>
        <taxon>Bdelloidea</taxon>
        <taxon>Philodinida</taxon>
        <taxon>Philodinidae</taxon>
        <taxon>Didymodactylos</taxon>
    </lineage>
</organism>
<dbReference type="InterPro" id="IPR013915">
    <property type="entry name" value="Prp19_cc"/>
</dbReference>
<dbReference type="Gene3D" id="2.60.40.10">
    <property type="entry name" value="Immunoglobulins"/>
    <property type="match status" value="3"/>
</dbReference>
<comment type="similarity">
    <text evidence="4 16">Belongs to the WD repeat PRP19 family.</text>
</comment>
<dbReference type="AlphaFoldDB" id="A0A814TUG2"/>
<evidence type="ECO:0000259" key="17">
    <source>
        <dbReference type="PROSITE" id="PS51698"/>
    </source>
</evidence>
<dbReference type="Pfam" id="PF08606">
    <property type="entry name" value="Prp19"/>
    <property type="match status" value="1"/>
</dbReference>
<keyword evidence="9" id="KW-0677">Repeat</keyword>
<dbReference type="GO" id="GO:0000974">
    <property type="term" value="C:Prp19 complex"/>
    <property type="evidence" value="ECO:0007669"/>
    <property type="project" value="UniProtKB-UniRule"/>
</dbReference>
<evidence type="ECO:0000256" key="14">
    <source>
        <dbReference type="ARBA" id="ARBA00023187"/>
    </source>
</evidence>
<comment type="catalytic activity">
    <reaction evidence="16">
        <text>S-ubiquitinyl-[E2 ubiquitin-conjugating enzyme]-L-cysteine + [acceptor protein]-L-lysine = [E2 ubiquitin-conjugating enzyme]-L-cysteine + N(6)-ubiquitinyl-[acceptor protein]-L-lysine.</text>
        <dbReference type="EC" id="2.3.2.27"/>
    </reaction>
</comment>
<keyword evidence="20" id="KW-1185">Reference proteome</keyword>
<sequence>MEASSKSEQSIDDVCDLWSNDGRESNQFQSLVHTGVRPYAVRNAGTYSKVKVTNWNDCISQCCKFQECNVAYWIHHTCLHIKCLSDEMCKPTKIDSDDSDDDILYLQVRYIDSQPTSLYLDDSGINTCSETLTCPKNEQCEKVQVRPDLERNLCLCKENYRRINGVCRQYVSNIRSCHLHDVDACNENEECMKSNVRSKYGYCRCKLGFIRTDKDVCIREEQESRKLISRNKSSSTSAFSVSPQFIVNAGDDQTLILPTTGETVIRGRVLFQSNKSEISIQDLSKVNGNFVLKWSFKPSSNTEAPIFDQTNELLKIKRFKDSGVYEFELKLFDKEFLDHVIAIDTVKIMVLTTLTTTLPFLLTVRSPEFIYLPQSVVYLYANVSSDRKTKYEWKYMEDGPIIPTMEGTDTSQLILHDLRPGNYTFRIHVYDDIGNEQSKLIQIIVDGVPVCAKSIKHKQVVFWPSSETILDGTPSILESFTQCKWTLIEYNGKFGDSSEDIQIIQPQSLKTSVYNLHIGQYKFQLELITKDKKYTSKDYVNVIVYAQNGQPPKIQILTKQRVNILNNLIVIDASKTEADYGIASWKWTRTAESPATGRFINNSDASPIAILTQLHVGLYTFVLHVTDDRSQLSSKSVNITVEPLDENGKNLFQIRFQTQNNVLFTEQMLNNLLTKLDAFLSDLQPQLNLTVLSVDDDQLLLKTSGTNGVASRPQLVVNHLRPKVKLINKLLTNIKILNIDTYLCVYDCSGHGKCDRKTKQCHCDKYYMENWYKKQFQYIPNCGNSKLKNINTSNSDEMTDQDEETLYNKPLLTSSSNSPAISKTFLSKVSSKLPLSIAVQDSNGSPMVVAADRRNEQDQAQISNEVPEQPVISSVSGCVYEKRLITKYIRESGTDPMNGQTLTEDQLIDVKVTPIGKPRPPSATSIPAILKMLQDEWDAVMLHSFTLRQQLQTARQELSHVMYQHDAACRVIARLNKEVTAAREALATLKPQAGVSGQNAIQPVSS</sequence>
<reference evidence="18" key="1">
    <citation type="submission" date="2021-02" db="EMBL/GenBank/DDBJ databases">
        <authorList>
            <person name="Nowell W R."/>
        </authorList>
    </citation>
    <scope>NUCLEOTIDE SEQUENCE</scope>
</reference>
<dbReference type="PANTHER" id="PTHR43995:SF1">
    <property type="entry name" value="PRE-MRNA-PROCESSING FACTOR 19"/>
    <property type="match status" value="1"/>
</dbReference>
<dbReference type="GO" id="GO:0071006">
    <property type="term" value="C:U2-type catalytic step 1 spliceosome"/>
    <property type="evidence" value="ECO:0007669"/>
    <property type="project" value="TreeGrafter"/>
</dbReference>
<keyword evidence="10 16" id="KW-0833">Ubl conjugation pathway</keyword>
<comment type="caution">
    <text evidence="18">The sequence shown here is derived from an EMBL/GenBank/DDBJ whole genome shotgun (WGS) entry which is preliminary data.</text>
</comment>
<evidence type="ECO:0000256" key="16">
    <source>
        <dbReference type="RuleBase" id="RU367101"/>
    </source>
</evidence>
<comment type="function">
    <text evidence="16">Ubiquitin-protein ligase which is mainly involved pre-mRNA splicing and DNA repair. Required for pre-mRNA splicing as component of the spliceosome.</text>
</comment>
<gene>
    <name evidence="18" type="ORF">GPM918_LOCUS21949</name>
    <name evidence="19" type="ORF">SRO942_LOCUS21950</name>
</gene>
<dbReference type="GO" id="GO:0016020">
    <property type="term" value="C:membrane"/>
    <property type="evidence" value="ECO:0007669"/>
    <property type="project" value="UniProtKB-SubCell"/>
</dbReference>
<evidence type="ECO:0000313" key="19">
    <source>
        <dbReference type="EMBL" id="CAF3930124.1"/>
    </source>
</evidence>
<dbReference type="UniPathway" id="UPA00143"/>
<evidence type="ECO:0000256" key="7">
    <source>
        <dbReference type="ARBA" id="ARBA00022679"/>
    </source>
</evidence>
<evidence type="ECO:0000256" key="1">
    <source>
        <dbReference type="ARBA" id="ARBA00004123"/>
    </source>
</evidence>
<dbReference type="InterPro" id="IPR013980">
    <property type="entry name" value="MANSC_dom"/>
</dbReference>
<evidence type="ECO:0000256" key="4">
    <source>
        <dbReference type="ARBA" id="ARBA00006388"/>
    </source>
</evidence>
<dbReference type="CDD" id="cd16656">
    <property type="entry name" value="RING-Ubox_PRP19"/>
    <property type="match status" value="1"/>
</dbReference>
<dbReference type="Gene3D" id="3.30.40.10">
    <property type="entry name" value="Zinc/RING finger domain, C3HC4 (zinc finger)"/>
    <property type="match status" value="1"/>
</dbReference>
<evidence type="ECO:0000256" key="10">
    <source>
        <dbReference type="ARBA" id="ARBA00022786"/>
    </source>
</evidence>
<dbReference type="PROSITE" id="PS51698">
    <property type="entry name" value="U_BOX"/>
    <property type="match status" value="1"/>
</dbReference>
<dbReference type="InterPro" id="IPR013083">
    <property type="entry name" value="Znf_RING/FYVE/PHD"/>
</dbReference>
<dbReference type="GO" id="GO:0061630">
    <property type="term" value="F:ubiquitin protein ligase activity"/>
    <property type="evidence" value="ECO:0007669"/>
    <property type="project" value="UniProtKB-UniRule"/>
</dbReference>
<keyword evidence="16" id="KW-0227">DNA damage</keyword>
<evidence type="ECO:0000256" key="3">
    <source>
        <dbReference type="ARBA" id="ARBA00004906"/>
    </source>
</evidence>
<feature type="domain" description="U-box" evidence="17">
    <location>
        <begin position="853"/>
        <end position="927"/>
    </location>
</feature>
<evidence type="ECO:0000256" key="15">
    <source>
        <dbReference type="ARBA" id="ARBA00023242"/>
    </source>
</evidence>
<evidence type="ECO:0000256" key="13">
    <source>
        <dbReference type="ARBA" id="ARBA00023180"/>
    </source>
</evidence>
<comment type="pathway">
    <text evidence="3 16">Protein modification; protein ubiquitination.</text>
</comment>
<evidence type="ECO:0000256" key="2">
    <source>
        <dbReference type="ARBA" id="ARBA00004370"/>
    </source>
</evidence>
<evidence type="ECO:0000256" key="6">
    <source>
        <dbReference type="ARBA" id="ARBA00022664"/>
    </source>
</evidence>
<dbReference type="OrthoDB" id="536372at2759"/>